<dbReference type="GO" id="GO:0005886">
    <property type="term" value="C:plasma membrane"/>
    <property type="evidence" value="ECO:0007669"/>
    <property type="project" value="TreeGrafter"/>
</dbReference>
<dbReference type="EMBL" id="VXIV02000699">
    <property type="protein sequence ID" value="KAF6036592.1"/>
    <property type="molecule type" value="Genomic_DNA"/>
</dbReference>
<evidence type="ECO:0000256" key="2">
    <source>
        <dbReference type="ARBA" id="ARBA00023065"/>
    </source>
</evidence>
<sequence>MVPLLKFVRKKDADPCMDERQSDPVDLADLTRNDDKDKSPMVDLIFFLVILLMTILAFGVICQAILNPEASLTWNIIKDVIYWPYFQMGRWVLLGIYMILTNILLLNLLIAMFSYTFEQVQEKSEILWKFNYYSILYEHFDRPYVPLVGTLVQMFRHCNCGKCSAILCGHQNTDFSEWQHLP</sequence>
<dbReference type="InterPro" id="IPR002153">
    <property type="entry name" value="TRPC_channel"/>
</dbReference>
<dbReference type="InterPro" id="IPR050927">
    <property type="entry name" value="TRPM"/>
</dbReference>
<dbReference type="PRINTS" id="PR01097">
    <property type="entry name" value="TRNSRECEPTRP"/>
</dbReference>
<evidence type="ECO:0000313" key="5">
    <source>
        <dbReference type="EMBL" id="KAF6036592.1"/>
    </source>
</evidence>
<keyword evidence="3" id="KW-0407">Ion channel</keyword>
<evidence type="ECO:0000256" key="4">
    <source>
        <dbReference type="SAM" id="Phobius"/>
    </source>
</evidence>
<proteinExistence type="predicted"/>
<accession>A0A7J7KD51</accession>
<keyword evidence="4" id="KW-0472">Membrane</keyword>
<keyword evidence="2" id="KW-0406">Ion transport</keyword>
<dbReference type="AlphaFoldDB" id="A0A7J7KD51"/>
<dbReference type="PANTHER" id="PTHR13800">
    <property type="entry name" value="TRANSIENT RECEPTOR POTENTIAL CATION CHANNEL, SUBFAMILY M, MEMBER 6"/>
    <property type="match status" value="1"/>
</dbReference>
<comment type="caution">
    <text evidence="5">The sequence shown here is derived from an EMBL/GenBank/DDBJ whole genome shotgun (WGS) entry which is preliminary data.</text>
</comment>
<dbReference type="GO" id="GO:0099604">
    <property type="term" value="F:ligand-gated calcium channel activity"/>
    <property type="evidence" value="ECO:0007669"/>
    <property type="project" value="TreeGrafter"/>
</dbReference>
<evidence type="ECO:0000256" key="1">
    <source>
        <dbReference type="ARBA" id="ARBA00022448"/>
    </source>
</evidence>
<dbReference type="OrthoDB" id="9994106at2759"/>
<gene>
    <name evidence="5" type="ORF">EB796_005103</name>
</gene>
<organism evidence="5 6">
    <name type="scientific">Bugula neritina</name>
    <name type="common">Brown bryozoan</name>
    <name type="synonym">Sertularia neritina</name>
    <dbReference type="NCBI Taxonomy" id="10212"/>
    <lineage>
        <taxon>Eukaryota</taxon>
        <taxon>Metazoa</taxon>
        <taxon>Spiralia</taxon>
        <taxon>Lophotrochozoa</taxon>
        <taxon>Bryozoa</taxon>
        <taxon>Gymnolaemata</taxon>
        <taxon>Cheilostomatida</taxon>
        <taxon>Flustrina</taxon>
        <taxon>Buguloidea</taxon>
        <taxon>Bugulidae</taxon>
        <taxon>Bugula</taxon>
    </lineage>
</organism>
<feature type="transmembrane region" description="Helical" evidence="4">
    <location>
        <begin position="91"/>
        <end position="113"/>
    </location>
</feature>
<name>A0A7J7KD51_BUGNE</name>
<feature type="transmembrane region" description="Helical" evidence="4">
    <location>
        <begin position="44"/>
        <end position="66"/>
    </location>
</feature>
<keyword evidence="6" id="KW-1185">Reference proteome</keyword>
<keyword evidence="4" id="KW-0812">Transmembrane</keyword>
<dbReference type="Proteomes" id="UP000593567">
    <property type="component" value="Unassembled WGS sequence"/>
</dbReference>
<keyword evidence="1" id="KW-0813">Transport</keyword>
<keyword evidence="4" id="KW-1133">Transmembrane helix</keyword>
<dbReference type="PANTHER" id="PTHR13800:SF12">
    <property type="entry name" value="TRANSIENT RECEPTOR POTENTIAL CATION CHANNEL SUBFAMILY M MEMBER-LIKE 2"/>
    <property type="match status" value="1"/>
</dbReference>
<protein>
    <recommendedName>
        <fullName evidence="7">Ion transport domain-containing protein</fullName>
    </recommendedName>
</protein>
<evidence type="ECO:0000256" key="3">
    <source>
        <dbReference type="ARBA" id="ARBA00023303"/>
    </source>
</evidence>
<reference evidence="5" key="1">
    <citation type="submission" date="2020-06" db="EMBL/GenBank/DDBJ databases">
        <title>Draft genome of Bugula neritina, a colonial animal packing powerful symbionts and potential medicines.</title>
        <authorList>
            <person name="Rayko M."/>
        </authorList>
    </citation>
    <scope>NUCLEOTIDE SEQUENCE [LARGE SCALE GENOMIC DNA]</scope>
    <source>
        <strain evidence="5">Kwan_BN1</strain>
    </source>
</reference>
<evidence type="ECO:0000313" key="6">
    <source>
        <dbReference type="Proteomes" id="UP000593567"/>
    </source>
</evidence>
<evidence type="ECO:0008006" key="7">
    <source>
        <dbReference type="Google" id="ProtNLM"/>
    </source>
</evidence>